<evidence type="ECO:0000256" key="5">
    <source>
        <dbReference type="ARBA" id="ARBA00022840"/>
    </source>
</evidence>
<organism evidence="13 14">
    <name type="scientific">Acrasis kona</name>
    <dbReference type="NCBI Taxonomy" id="1008807"/>
    <lineage>
        <taxon>Eukaryota</taxon>
        <taxon>Discoba</taxon>
        <taxon>Heterolobosea</taxon>
        <taxon>Tetramitia</taxon>
        <taxon>Eutetramitia</taxon>
        <taxon>Acrasidae</taxon>
        <taxon>Acrasis</taxon>
    </lineage>
</organism>
<evidence type="ECO:0000256" key="2">
    <source>
        <dbReference type="ARBA" id="ARBA00008020"/>
    </source>
</evidence>
<keyword evidence="6" id="KW-0809">Transit peptide</keyword>
<evidence type="ECO:0000256" key="3">
    <source>
        <dbReference type="ARBA" id="ARBA00022490"/>
    </source>
</evidence>
<evidence type="ECO:0000313" key="14">
    <source>
        <dbReference type="Proteomes" id="UP001431209"/>
    </source>
</evidence>
<dbReference type="GO" id="GO:0005524">
    <property type="term" value="F:ATP binding"/>
    <property type="evidence" value="ECO:0007669"/>
    <property type="project" value="UniProtKB-KW"/>
</dbReference>
<evidence type="ECO:0000256" key="7">
    <source>
        <dbReference type="ARBA" id="ARBA00023016"/>
    </source>
</evidence>
<keyword evidence="7" id="KW-0346">Stress response</keyword>
<proteinExistence type="inferred from homology"/>
<evidence type="ECO:0000313" key="13">
    <source>
        <dbReference type="EMBL" id="KAL0484378.1"/>
    </source>
</evidence>
<dbReference type="FunFam" id="3.50.7.10:FF:000008">
    <property type="entry name" value="T-complex protein 1 subunit theta"/>
    <property type="match status" value="1"/>
</dbReference>
<keyword evidence="5 11" id="KW-0067">ATP-binding</keyword>
<evidence type="ECO:0000256" key="11">
    <source>
        <dbReference type="RuleBase" id="RU004187"/>
    </source>
</evidence>
<dbReference type="SUPFAM" id="SSF48592">
    <property type="entry name" value="GroEL equatorial domain-like"/>
    <property type="match status" value="1"/>
</dbReference>
<dbReference type="GO" id="GO:0005737">
    <property type="term" value="C:cytoplasm"/>
    <property type="evidence" value="ECO:0007669"/>
    <property type="project" value="UniProtKB-SubCell"/>
</dbReference>
<keyword evidence="8 11" id="KW-0143">Chaperone</keyword>
<reference evidence="13 14" key="1">
    <citation type="submission" date="2024-03" db="EMBL/GenBank/DDBJ databases">
        <title>The Acrasis kona genome and developmental transcriptomes reveal deep origins of eukaryotic multicellular pathways.</title>
        <authorList>
            <person name="Sheikh S."/>
            <person name="Fu C.-J."/>
            <person name="Brown M.W."/>
            <person name="Baldauf S.L."/>
        </authorList>
    </citation>
    <scope>NUCLEOTIDE SEQUENCE [LARGE SCALE GENOMIC DNA]</scope>
    <source>
        <strain evidence="13 14">ATCC MYA-3509</strain>
    </source>
</reference>
<comment type="similarity">
    <text evidence="2 11">Belongs to the TCP-1 chaperonin family.</text>
</comment>
<dbReference type="GO" id="GO:0140662">
    <property type="term" value="F:ATP-dependent protein folding chaperone"/>
    <property type="evidence" value="ECO:0007669"/>
    <property type="project" value="InterPro"/>
</dbReference>
<dbReference type="PROSITE" id="PS00750">
    <property type="entry name" value="TCP1_1"/>
    <property type="match status" value="1"/>
</dbReference>
<keyword evidence="3" id="KW-0963">Cytoplasm</keyword>
<dbReference type="InterPro" id="IPR002194">
    <property type="entry name" value="Chaperonin_TCP-1_CS"/>
</dbReference>
<dbReference type="InterPro" id="IPR027410">
    <property type="entry name" value="TCP-1-like_intermed_sf"/>
</dbReference>
<dbReference type="Gene3D" id="3.50.7.10">
    <property type="entry name" value="GroEL"/>
    <property type="match status" value="1"/>
</dbReference>
<keyword evidence="4 11" id="KW-0547">Nucleotide-binding</keyword>
<comment type="caution">
    <text evidence="13">The sequence shown here is derived from an EMBL/GenBank/DDBJ whole genome shotgun (WGS) entry which is preliminary data.</text>
</comment>
<evidence type="ECO:0000256" key="4">
    <source>
        <dbReference type="ARBA" id="ARBA00022741"/>
    </source>
</evidence>
<dbReference type="InterPro" id="IPR002423">
    <property type="entry name" value="Cpn60/GroEL/TCP-1"/>
</dbReference>
<gene>
    <name evidence="13" type="ORF">AKO1_005053</name>
</gene>
<dbReference type="GO" id="GO:0016887">
    <property type="term" value="F:ATP hydrolysis activity"/>
    <property type="evidence" value="ECO:0007669"/>
    <property type="project" value="InterPro"/>
</dbReference>
<dbReference type="InterPro" id="IPR017998">
    <property type="entry name" value="Chaperone_TCP-1"/>
</dbReference>
<evidence type="ECO:0000256" key="8">
    <source>
        <dbReference type="ARBA" id="ARBA00023186"/>
    </source>
</evidence>
<dbReference type="InterPro" id="IPR027413">
    <property type="entry name" value="GROEL-like_equatorial_sf"/>
</dbReference>
<evidence type="ECO:0000256" key="10">
    <source>
        <dbReference type="ARBA" id="ARBA00029602"/>
    </source>
</evidence>
<dbReference type="SUPFAM" id="SSF54849">
    <property type="entry name" value="GroEL-intermediate domain like"/>
    <property type="match status" value="1"/>
</dbReference>
<dbReference type="PRINTS" id="PR00304">
    <property type="entry name" value="TCOMPLEXTCP1"/>
</dbReference>
<protein>
    <recommendedName>
        <fullName evidence="10">CCT-theta</fullName>
    </recommendedName>
</protein>
<evidence type="ECO:0000256" key="6">
    <source>
        <dbReference type="ARBA" id="ARBA00022946"/>
    </source>
</evidence>
<dbReference type="SUPFAM" id="SSF52029">
    <property type="entry name" value="GroEL apical domain-like"/>
    <property type="match status" value="1"/>
</dbReference>
<dbReference type="PANTHER" id="PTHR11353">
    <property type="entry name" value="CHAPERONIN"/>
    <property type="match status" value="1"/>
</dbReference>
<dbReference type="Proteomes" id="UP001431209">
    <property type="component" value="Unassembled WGS sequence"/>
</dbReference>
<name>A0AAW2Z561_9EUKA</name>
<dbReference type="Gene3D" id="1.10.560.10">
    <property type="entry name" value="GroEL-like equatorial domain"/>
    <property type="match status" value="1"/>
</dbReference>
<dbReference type="CDD" id="cd03341">
    <property type="entry name" value="TCP1_theta"/>
    <property type="match status" value="1"/>
</dbReference>
<dbReference type="EMBL" id="JAOPGA020001037">
    <property type="protein sequence ID" value="KAL0484378.1"/>
    <property type="molecule type" value="Genomic_DNA"/>
</dbReference>
<comment type="subcellular location">
    <subcellularLocation>
        <location evidence="1">Cytoplasm</location>
    </subcellularLocation>
</comment>
<evidence type="ECO:0000256" key="12">
    <source>
        <dbReference type="SAM" id="MobiDB-lite"/>
    </source>
</evidence>
<evidence type="ECO:0000256" key="9">
    <source>
        <dbReference type="ARBA" id="ARBA00025467"/>
    </source>
</evidence>
<dbReference type="GO" id="GO:0051082">
    <property type="term" value="F:unfolded protein binding"/>
    <property type="evidence" value="ECO:0007669"/>
    <property type="project" value="InterPro"/>
</dbReference>
<dbReference type="Pfam" id="PF00118">
    <property type="entry name" value="Cpn60_TCP1"/>
    <property type="match status" value="1"/>
</dbReference>
<comment type="function">
    <text evidence="9">Implicated in mitochondrial protein import and macromolecular assembly. May facilitate the correct folding of imported proteins. May also prevent misfolding and promote the refolding and proper assembly of unfolded polypeptides generated under stress conditions in the mitochondrial matrix.</text>
</comment>
<evidence type="ECO:0000256" key="1">
    <source>
        <dbReference type="ARBA" id="ARBA00004496"/>
    </source>
</evidence>
<dbReference type="Gene3D" id="3.30.260.10">
    <property type="entry name" value="TCP-1-like chaperonin intermediate domain"/>
    <property type="match status" value="1"/>
</dbReference>
<dbReference type="NCBIfam" id="TIGR02346">
    <property type="entry name" value="chap_CCT_theta"/>
    <property type="match status" value="1"/>
</dbReference>
<feature type="region of interest" description="Disordered" evidence="12">
    <location>
        <begin position="528"/>
        <end position="551"/>
    </location>
</feature>
<dbReference type="InterPro" id="IPR027409">
    <property type="entry name" value="GroEL-like_apical_dom_sf"/>
</dbReference>
<keyword evidence="14" id="KW-1185">Reference proteome</keyword>
<dbReference type="InterPro" id="IPR012721">
    <property type="entry name" value="Chap_CCT_theta"/>
</dbReference>
<sequence length="551" mass="59564">MNFSRAGLSELLKDGTKHISGVDQAVLRNIEATVQLSTLTRTSMGPNGMNKIVINHLEKLFVTHDAATILKELEVIHPAAKIAVLAAQAQEVECGDGTNFVVCLCGELMQRAEDLLRMGLHTSDIIEGYKKGVEKASEIMESLVIKPVSNLRDEKEVSGAMKSALSAKLYGYEDIISPVVARACINACPKNFKNFNVDNIRVLKINGGAIHDIHLIEGFAIERDTHGTVKHVKDGVKVAVFGCNLDTASTETKHSVVIKSASDLLSYSNSEEESIEREIKSIADSGVKVVVSSGGFGEMALHFIERCGMMAIKVASKFQLRRLCQAIGATALVRVGPPTADEMGNCDSVHVEEIGDTKVIVFRQDPKNVDRAGLSTIVARGATQNVLDEIERAIDDGVNVYKQLTKDQRLVAGAGAFEIELARQLTSFAEETPGIEQYAIKKYAESFHVVPRTIAESAGYSATDIISKLNAAHEGGKVNFGVSVEDKDGMDAVEESIVDPFTTKYWAAKFATDAAVTILSVDQIIMARPAGGPKPRNPNAGNNWDDTDEHV</sequence>
<dbReference type="AlphaFoldDB" id="A0AAW2Z561"/>
<accession>A0AAW2Z561</accession>